<evidence type="ECO:0000313" key="4">
    <source>
        <dbReference type="Proteomes" id="UP000031523"/>
    </source>
</evidence>
<reference evidence="3 4" key="1">
    <citation type="submission" date="2015-01" db="EMBL/GenBank/DDBJ databases">
        <title>Enhanced salinomycin production by adjusting the supply of polyketide extender units in Streptomyce albus DSM 41398.</title>
        <authorList>
            <person name="Lu C."/>
        </authorList>
    </citation>
    <scope>NUCLEOTIDE SEQUENCE [LARGE SCALE GENOMIC DNA]</scope>
    <source>
        <strain evidence="4">ATCC 21838 / DSM 41398 / FERM P-419 / JCM 4703 / NBRC 107858</strain>
    </source>
</reference>
<name>A0A0B5ELG2_STRA4</name>
<dbReference type="Proteomes" id="UP000031523">
    <property type="component" value="Chromosome"/>
</dbReference>
<organism evidence="3 4">
    <name type="scientific">Streptomyces albus (strain ATCC 21838 / DSM 41398 / FERM P-419 / JCM 4703 / NBRC 107858)</name>
    <dbReference type="NCBI Taxonomy" id="1081613"/>
    <lineage>
        <taxon>Bacteria</taxon>
        <taxon>Bacillati</taxon>
        <taxon>Actinomycetota</taxon>
        <taxon>Actinomycetes</taxon>
        <taxon>Kitasatosporales</taxon>
        <taxon>Streptomycetaceae</taxon>
        <taxon>Streptomyces</taxon>
    </lineage>
</organism>
<dbReference type="PANTHER" id="PTHR30137">
    <property type="entry name" value="LUCIFERASE-LIKE MONOOXYGENASE"/>
    <property type="match status" value="1"/>
</dbReference>
<keyword evidence="4" id="KW-1185">Reference proteome</keyword>
<dbReference type="SUPFAM" id="SSF51679">
    <property type="entry name" value="Bacterial luciferase-like"/>
    <property type="match status" value="1"/>
</dbReference>
<protein>
    <submittedName>
        <fullName evidence="3">Luciferase-like monooxygenase</fullName>
    </submittedName>
</protein>
<dbReference type="PANTHER" id="PTHR30137:SF6">
    <property type="entry name" value="LUCIFERASE-LIKE MONOOXYGENASE"/>
    <property type="match status" value="1"/>
</dbReference>
<dbReference type="InterPro" id="IPR050766">
    <property type="entry name" value="Bact_Lucif_Oxidored"/>
</dbReference>
<dbReference type="Pfam" id="PF00296">
    <property type="entry name" value="Bac_luciferase"/>
    <property type="match status" value="1"/>
</dbReference>
<dbReference type="NCBIfam" id="TIGR03558">
    <property type="entry name" value="oxido_grp_1"/>
    <property type="match status" value="1"/>
</dbReference>
<accession>A0A0B5ELG2</accession>
<dbReference type="Gene3D" id="3.20.20.30">
    <property type="entry name" value="Luciferase-like domain"/>
    <property type="match status" value="1"/>
</dbReference>
<evidence type="ECO:0000259" key="2">
    <source>
        <dbReference type="Pfam" id="PF00296"/>
    </source>
</evidence>
<keyword evidence="3" id="KW-0503">Monooxygenase</keyword>
<dbReference type="FunFam" id="3.20.20.30:FF:000002">
    <property type="entry name" value="LLM class flavin-dependent oxidoreductase"/>
    <property type="match status" value="1"/>
</dbReference>
<dbReference type="GO" id="GO:0016705">
    <property type="term" value="F:oxidoreductase activity, acting on paired donors, with incorporation or reduction of molecular oxygen"/>
    <property type="evidence" value="ECO:0007669"/>
    <property type="project" value="InterPro"/>
</dbReference>
<dbReference type="InterPro" id="IPR019949">
    <property type="entry name" value="CmoO-like"/>
</dbReference>
<sequence>MSVLDFCPVVSGSDPGQALRDTVTIAQRVDRLGYVRYWMAEHHNAPNIASCAPPILIDRIAAATRDLRVGSGGVMLPNHSPLVVAEQFGTLEALHPGRIDMGIGRAAGTDPVTARALRRSLGADDFGERLAELVGHFAQSPQGAPSLPVSATPALGNRPPLWLLGSSSNSARMAATLGLPFAFAHHFSAENTVPALRTYREHFQPSAALERPHAIVAAIVIAADTDERAEYLAGPMALSSLLQRTTGITGPYPSPEEARAHPYSPQEAHYVRERVQAHLVGGPETLREKIAAFLERTGADELMSLTLVHGVEDRIRSFEILAETAARLSPRTAGRPTSG</sequence>
<dbReference type="CDD" id="cd00347">
    <property type="entry name" value="Flavin_utilizing_monoxygenases"/>
    <property type="match status" value="1"/>
</dbReference>
<dbReference type="GO" id="GO:0005829">
    <property type="term" value="C:cytosol"/>
    <property type="evidence" value="ECO:0007669"/>
    <property type="project" value="TreeGrafter"/>
</dbReference>
<proteinExistence type="predicted"/>
<dbReference type="AlphaFoldDB" id="A0A0B5ELG2"/>
<dbReference type="GO" id="GO:0004497">
    <property type="term" value="F:monooxygenase activity"/>
    <property type="evidence" value="ECO:0007669"/>
    <property type="project" value="UniProtKB-KW"/>
</dbReference>
<evidence type="ECO:0000313" key="3">
    <source>
        <dbReference type="EMBL" id="AJE82344.1"/>
    </source>
</evidence>
<evidence type="ECO:0000256" key="1">
    <source>
        <dbReference type="ARBA" id="ARBA00007789"/>
    </source>
</evidence>
<dbReference type="EMBL" id="CP010519">
    <property type="protein sequence ID" value="AJE82344.1"/>
    <property type="molecule type" value="Genomic_DNA"/>
</dbReference>
<comment type="similarity">
    <text evidence="1">To bacterial alkanal monooxygenase alpha and beta chains.</text>
</comment>
<gene>
    <name evidence="3" type="ORF">SLNWT_1968</name>
</gene>
<feature type="domain" description="Luciferase-like" evidence="2">
    <location>
        <begin position="11"/>
        <end position="300"/>
    </location>
</feature>
<keyword evidence="3" id="KW-0560">Oxidoreductase</keyword>
<dbReference type="InterPro" id="IPR011251">
    <property type="entry name" value="Luciferase-like_dom"/>
</dbReference>
<dbReference type="KEGG" id="sals:SLNWT_1968"/>
<dbReference type="InterPro" id="IPR036661">
    <property type="entry name" value="Luciferase-like_sf"/>
</dbReference>